<dbReference type="Proteomes" id="UP000195557">
    <property type="component" value="Unassembled WGS sequence"/>
</dbReference>
<dbReference type="Proteomes" id="UP000009170">
    <property type="component" value="Unassembled WGS sequence"/>
</dbReference>
<dbReference type="EMBL" id="KZ155838">
    <property type="protein sequence ID" value="OUS42785.1"/>
    <property type="molecule type" value="Genomic_DNA"/>
</dbReference>
<evidence type="ECO:0000313" key="2">
    <source>
        <dbReference type="EMBL" id="CAL50102.1"/>
    </source>
</evidence>
<dbReference type="GeneID" id="9834898"/>
<dbReference type="RefSeq" id="XP_003074250.1">
    <property type="nucleotide sequence ID" value="XM_003074204.1"/>
</dbReference>
<evidence type="ECO:0000313" key="3">
    <source>
        <dbReference type="EMBL" id="OUS42785.1"/>
    </source>
</evidence>
<reference evidence="2 4" key="1">
    <citation type="journal article" date="2006" name="Proc. Natl. Acad. Sci. U.S.A.">
        <title>Genome analysis of the smallest free-living eukaryote Ostreococcus tauri unveils many unique features.</title>
        <authorList>
            <person name="Derelle E."/>
            <person name="Ferraz C."/>
            <person name="Rombauts S."/>
            <person name="Rouze P."/>
            <person name="Worden A.Z."/>
            <person name="Robbens S."/>
            <person name="Partensky F."/>
            <person name="Degroeve S."/>
            <person name="Echeynie S."/>
            <person name="Cooke R."/>
            <person name="Saeys Y."/>
            <person name="Wuyts J."/>
            <person name="Jabbari K."/>
            <person name="Bowler C."/>
            <person name="Panaud O."/>
            <person name="Piegu B."/>
            <person name="Ball S.G."/>
            <person name="Ral J.-P."/>
            <person name="Bouget F.-Y."/>
            <person name="Piganeau G."/>
            <person name="De Baets B."/>
            <person name="Picard A."/>
            <person name="Delseny M."/>
            <person name="Demaille J."/>
            <person name="Van de Peer Y."/>
            <person name="Moreau H."/>
        </authorList>
    </citation>
    <scope>NUCLEOTIDE SEQUENCE [LARGE SCALE GENOMIC DNA]</scope>
    <source>
        <strain evidence="2 4">OTTH0595</strain>
    </source>
</reference>
<dbReference type="EMBL" id="CAID01000001">
    <property type="protein sequence ID" value="CAL50102.1"/>
    <property type="molecule type" value="Genomic_DNA"/>
</dbReference>
<dbReference type="InParanoid" id="Q01GP2"/>
<accession>A0A1Y5I6X7</accession>
<gene>
    <name evidence="3" type="ORF">BE221DRAFT_61510</name>
    <name evidence="2" type="ORF">OT_ostta01g01910</name>
</gene>
<reference evidence="2" key="2">
    <citation type="journal article" date="2014" name="BMC Genomics">
        <title>An improved genome of the model marine alga Ostreococcus tauri unfolds by assessing Illumina de novo assemblies.</title>
        <authorList>
            <person name="Blanc-Mathieu R."/>
            <person name="Verhelst B."/>
            <person name="Derelle E."/>
            <person name="Rombauts S."/>
            <person name="Bouget F.Y."/>
            <person name="Carre I."/>
            <person name="Chateau A."/>
            <person name="Eyre-Walker A."/>
            <person name="Grimsley N."/>
            <person name="Moreau H."/>
            <person name="Piegu B."/>
            <person name="Rivals E."/>
            <person name="Schackwitz W."/>
            <person name="Van de Peer Y."/>
            <person name="Piganeau G."/>
        </authorList>
    </citation>
    <scope>NUCLEOTIDE SEQUENCE</scope>
    <source>
        <strain evidence="2">RCC4221</strain>
    </source>
</reference>
<proteinExistence type="predicted"/>
<keyword evidence="1" id="KW-0175">Coiled coil</keyword>
<accession>Q01GP2</accession>
<reference evidence="3" key="3">
    <citation type="submission" date="2017-04" db="EMBL/GenBank/DDBJ databases">
        <title>Population genomics of picophytoplankton unveils novel chromosome hypervariability.</title>
        <authorList>
            <consortium name="DOE Joint Genome Institute"/>
            <person name="Blanc-Mathieu R."/>
            <person name="Krasovec M."/>
            <person name="Hebrard M."/>
            <person name="Yau S."/>
            <person name="Desgranges E."/>
            <person name="Martin J."/>
            <person name="Schackwitz W."/>
            <person name="Kuo A."/>
            <person name="Salin G."/>
            <person name="Donnadieu C."/>
            <person name="Desdevises Y."/>
            <person name="Sanchez-Ferandin S."/>
            <person name="Moreau H."/>
            <person name="Rivals E."/>
            <person name="Grigoriev I.V."/>
            <person name="Grimsley N."/>
            <person name="Eyre-Walker A."/>
            <person name="Piganeau G."/>
        </authorList>
    </citation>
    <scope>NUCLEOTIDE SEQUENCE [LARGE SCALE GENOMIC DNA]</scope>
    <source>
        <strain evidence="3">RCC 1115</strain>
    </source>
</reference>
<accession>A0A454XNE8</accession>
<dbReference type="KEGG" id="ota:OT_ostta01g01910"/>
<organism evidence="2 4">
    <name type="scientific">Ostreococcus tauri</name>
    <name type="common">Marine green alga</name>
    <dbReference type="NCBI Taxonomy" id="70448"/>
    <lineage>
        <taxon>Eukaryota</taxon>
        <taxon>Viridiplantae</taxon>
        <taxon>Chlorophyta</taxon>
        <taxon>Mamiellophyceae</taxon>
        <taxon>Mamiellales</taxon>
        <taxon>Bathycoccaceae</taxon>
        <taxon>Ostreococcus</taxon>
    </lineage>
</organism>
<evidence type="ECO:0000256" key="1">
    <source>
        <dbReference type="SAM" id="Coils"/>
    </source>
</evidence>
<sequence length="82" mass="9363">MPPPRTLAEVKSEASRLLSRGHRLASRRREFVDAVERAERRGASKEDLTRARADVVRLERSVERVIARVEGLRDLARALESE</sequence>
<protein>
    <submittedName>
        <fullName evidence="2">Unnamed product</fullName>
    </submittedName>
</protein>
<dbReference type="AlphaFoldDB" id="Q01GP2"/>
<name>Q01GP2_OSTTA</name>
<feature type="coiled-coil region" evidence="1">
    <location>
        <begin position="48"/>
        <end position="82"/>
    </location>
</feature>
<keyword evidence="4" id="KW-1185">Reference proteome</keyword>
<evidence type="ECO:0000313" key="4">
    <source>
        <dbReference type="Proteomes" id="UP000009170"/>
    </source>
</evidence>